<evidence type="ECO:0000313" key="3">
    <source>
        <dbReference type="EMBL" id="KAG9243210.1"/>
    </source>
</evidence>
<dbReference type="Pfam" id="PF16455">
    <property type="entry name" value="UBD"/>
    <property type="match status" value="1"/>
</dbReference>
<dbReference type="AlphaFoldDB" id="A0A9P8CE20"/>
<dbReference type="SUPFAM" id="SSF54236">
    <property type="entry name" value="Ubiquitin-like"/>
    <property type="match status" value="1"/>
</dbReference>
<dbReference type="InterPro" id="IPR032752">
    <property type="entry name" value="DC-UbP/UBTD2_N"/>
</dbReference>
<dbReference type="OrthoDB" id="1640476at2759"/>
<organism evidence="3 4">
    <name type="scientific">Calycina marina</name>
    <dbReference type="NCBI Taxonomy" id="1763456"/>
    <lineage>
        <taxon>Eukaryota</taxon>
        <taxon>Fungi</taxon>
        <taxon>Dikarya</taxon>
        <taxon>Ascomycota</taxon>
        <taxon>Pezizomycotina</taxon>
        <taxon>Leotiomycetes</taxon>
        <taxon>Helotiales</taxon>
        <taxon>Pezizellaceae</taxon>
        <taxon>Calycina</taxon>
    </lineage>
</organism>
<name>A0A9P8CE20_9HELO</name>
<evidence type="ECO:0000313" key="4">
    <source>
        <dbReference type="Proteomes" id="UP000887226"/>
    </source>
</evidence>
<comment type="caution">
    <text evidence="3">The sequence shown here is derived from an EMBL/GenBank/DDBJ whole genome shotgun (WGS) entry which is preliminary data.</text>
</comment>
<dbReference type="PANTHER" id="PTHR13609">
    <property type="entry name" value="UBIQUITIN DOMAIN CONTAINING 1 PROTEIN-RELATED"/>
    <property type="match status" value="1"/>
</dbReference>
<dbReference type="InterPro" id="IPR038169">
    <property type="entry name" value="DC-UbP/UBTD2_N_sf"/>
</dbReference>
<feature type="compositionally biased region" description="Polar residues" evidence="1">
    <location>
        <begin position="35"/>
        <end position="47"/>
    </location>
</feature>
<accession>A0A9P8CE20</accession>
<feature type="domain" description="DC-UbP/UBTD2 N-terminal" evidence="2">
    <location>
        <begin position="64"/>
        <end position="171"/>
    </location>
</feature>
<sequence>MGSCFSQPADANQVDRDTTSGQPKTSNNAEHRSNIGRNSSGNTQNAHLSDGNPVPDALRPTSKPLHIISWSSKQKLWTRSIIDKERRDFFDTRLAFGGKEHIWQAIRQAMEVLWEGGDAMDQDGGLATAETLLLSAGLVIPKGNICKGIYDESGYKYVIPREIISDPENLAPDTETQQSLPTVAANGQLPENQHDEVNDHGEDGEALTLEEILRRKVAKGKGRVVDVVMVKARRNDGQADIVVESDKTENVAVLKERLTQAGHVQLPSYVRLFLNGSELDNSKPLEHQHRAIEWKQGIMITALVVSPQPAVDGGDI</sequence>
<protein>
    <recommendedName>
        <fullName evidence="2">DC-UbP/UBTD2 N-terminal domain-containing protein</fullName>
    </recommendedName>
</protein>
<reference evidence="3" key="1">
    <citation type="journal article" date="2021" name="IMA Fungus">
        <title>Genomic characterization of three marine fungi, including Emericellopsis atlantica sp. nov. with signatures of a generalist lifestyle and marine biomass degradation.</title>
        <authorList>
            <person name="Hagestad O.C."/>
            <person name="Hou L."/>
            <person name="Andersen J.H."/>
            <person name="Hansen E.H."/>
            <person name="Altermark B."/>
            <person name="Li C."/>
            <person name="Kuhnert E."/>
            <person name="Cox R.J."/>
            <person name="Crous P.W."/>
            <person name="Spatafora J.W."/>
            <person name="Lail K."/>
            <person name="Amirebrahimi M."/>
            <person name="Lipzen A."/>
            <person name="Pangilinan J."/>
            <person name="Andreopoulos W."/>
            <person name="Hayes R.D."/>
            <person name="Ng V."/>
            <person name="Grigoriev I.V."/>
            <person name="Jackson S.A."/>
            <person name="Sutton T.D.S."/>
            <person name="Dobson A.D.W."/>
            <person name="Rama T."/>
        </authorList>
    </citation>
    <scope>NUCLEOTIDE SEQUENCE</scope>
    <source>
        <strain evidence="3">TRa3180A</strain>
    </source>
</reference>
<feature type="compositionally biased region" description="Polar residues" evidence="1">
    <location>
        <begin position="19"/>
        <end position="28"/>
    </location>
</feature>
<dbReference type="EMBL" id="MU253997">
    <property type="protein sequence ID" value="KAG9243210.1"/>
    <property type="molecule type" value="Genomic_DNA"/>
</dbReference>
<feature type="compositionally biased region" description="Polar residues" evidence="1">
    <location>
        <begin position="1"/>
        <end position="10"/>
    </location>
</feature>
<dbReference type="Gene3D" id="1.20.225.20">
    <property type="entry name" value="Ub domain-containing protein, DC-UbP/UBTD2, N-terminal domain"/>
    <property type="match status" value="1"/>
</dbReference>
<keyword evidence="4" id="KW-1185">Reference proteome</keyword>
<dbReference type="Proteomes" id="UP000887226">
    <property type="component" value="Unassembled WGS sequence"/>
</dbReference>
<feature type="region of interest" description="Disordered" evidence="1">
    <location>
        <begin position="1"/>
        <end position="60"/>
    </location>
</feature>
<proteinExistence type="predicted"/>
<evidence type="ECO:0000259" key="2">
    <source>
        <dbReference type="Pfam" id="PF16455"/>
    </source>
</evidence>
<evidence type="ECO:0000256" key="1">
    <source>
        <dbReference type="SAM" id="MobiDB-lite"/>
    </source>
</evidence>
<dbReference type="InterPro" id="IPR029071">
    <property type="entry name" value="Ubiquitin-like_domsf"/>
</dbReference>
<gene>
    <name evidence="3" type="ORF">BJ878DRAFT_511961</name>
</gene>
<dbReference type="InterPro" id="IPR039869">
    <property type="entry name" value="UBTD1/2"/>
</dbReference>